<dbReference type="Pfam" id="PF00550">
    <property type="entry name" value="PP-binding"/>
    <property type="match status" value="1"/>
</dbReference>
<dbReference type="InterPro" id="IPR016036">
    <property type="entry name" value="Malonyl_transacylase_ACP-bd"/>
</dbReference>
<dbReference type="CDD" id="cd00833">
    <property type="entry name" value="PKS"/>
    <property type="match status" value="1"/>
</dbReference>
<dbReference type="Pfam" id="PF00698">
    <property type="entry name" value="Acyl_transf_1"/>
    <property type="match status" value="1"/>
</dbReference>
<dbReference type="GO" id="GO:0016746">
    <property type="term" value="F:acyltransferase activity"/>
    <property type="evidence" value="ECO:0007669"/>
    <property type="project" value="UniProtKB-KW"/>
</dbReference>
<dbReference type="InterPro" id="IPR014030">
    <property type="entry name" value="Ketoacyl_synth_N"/>
</dbReference>
<gene>
    <name evidence="6" type="ORF">H6G95_33145</name>
</gene>
<evidence type="ECO:0000313" key="7">
    <source>
        <dbReference type="Proteomes" id="UP000604661"/>
    </source>
</evidence>
<dbReference type="InterPro" id="IPR036736">
    <property type="entry name" value="ACP-like_sf"/>
</dbReference>
<protein>
    <submittedName>
        <fullName evidence="6">Acyltransferase domain-containing protein</fullName>
    </submittedName>
</protein>
<dbReference type="SUPFAM" id="SSF52151">
    <property type="entry name" value="FabD/lysophospholipase-like"/>
    <property type="match status" value="1"/>
</dbReference>
<accession>A0ABR8F5S6</accession>
<dbReference type="Pfam" id="PF02801">
    <property type="entry name" value="Ketoacyl-synt_C"/>
    <property type="match status" value="1"/>
</dbReference>
<proteinExistence type="predicted"/>
<dbReference type="PROSITE" id="PS52004">
    <property type="entry name" value="KS3_2"/>
    <property type="match status" value="1"/>
</dbReference>
<dbReference type="SUPFAM" id="SSF47336">
    <property type="entry name" value="ACP-like"/>
    <property type="match status" value="1"/>
</dbReference>
<dbReference type="PANTHER" id="PTHR43775">
    <property type="entry name" value="FATTY ACID SYNTHASE"/>
    <property type="match status" value="1"/>
</dbReference>
<keyword evidence="2" id="KW-0597">Phosphoprotein</keyword>
<feature type="domain" description="Ketosynthase family 3 (KS3)" evidence="5">
    <location>
        <begin position="37"/>
        <end position="464"/>
    </location>
</feature>
<dbReference type="InterPro" id="IPR014031">
    <property type="entry name" value="Ketoacyl_synth_C"/>
</dbReference>
<evidence type="ECO:0000256" key="2">
    <source>
        <dbReference type="ARBA" id="ARBA00022553"/>
    </source>
</evidence>
<dbReference type="InterPro" id="IPR009081">
    <property type="entry name" value="PP-bd_ACP"/>
</dbReference>
<dbReference type="Gene3D" id="3.40.47.10">
    <property type="match status" value="1"/>
</dbReference>
<feature type="domain" description="Carrier" evidence="4">
    <location>
        <begin position="1026"/>
        <end position="1101"/>
    </location>
</feature>
<name>A0ABR8F5S6_NOSLI</name>
<dbReference type="InterPro" id="IPR016035">
    <property type="entry name" value="Acyl_Trfase/lysoPLipase"/>
</dbReference>
<dbReference type="PANTHER" id="PTHR43775:SF37">
    <property type="entry name" value="SI:DKEY-61P9.11"/>
    <property type="match status" value="1"/>
</dbReference>
<dbReference type="SMART" id="SM00827">
    <property type="entry name" value="PKS_AT"/>
    <property type="match status" value="1"/>
</dbReference>
<keyword evidence="7" id="KW-1185">Reference proteome</keyword>
<dbReference type="InterPro" id="IPR020841">
    <property type="entry name" value="PKS_Beta-ketoAc_synthase_dom"/>
</dbReference>
<dbReference type="InterPro" id="IPR020806">
    <property type="entry name" value="PKS_PP-bd"/>
</dbReference>
<comment type="caution">
    <text evidence="6">The sequence shown here is derived from an EMBL/GenBank/DDBJ whole genome shotgun (WGS) entry which is preliminary data.</text>
</comment>
<evidence type="ECO:0000259" key="5">
    <source>
        <dbReference type="PROSITE" id="PS52004"/>
    </source>
</evidence>
<dbReference type="InterPro" id="IPR050091">
    <property type="entry name" value="PKS_NRPS_Biosynth_Enz"/>
</dbReference>
<dbReference type="SUPFAM" id="SSF53901">
    <property type="entry name" value="Thiolase-like"/>
    <property type="match status" value="1"/>
</dbReference>
<dbReference type="InterPro" id="IPR016039">
    <property type="entry name" value="Thiolase-like"/>
</dbReference>
<dbReference type="Pfam" id="PF22621">
    <property type="entry name" value="CurL-like_PKS_C"/>
    <property type="match status" value="1"/>
</dbReference>
<organism evidence="6 7">
    <name type="scientific">Nostoc linckia FACHB-391</name>
    <dbReference type="NCBI Taxonomy" id="2692906"/>
    <lineage>
        <taxon>Bacteria</taxon>
        <taxon>Bacillati</taxon>
        <taxon>Cyanobacteriota</taxon>
        <taxon>Cyanophyceae</taxon>
        <taxon>Nostocales</taxon>
        <taxon>Nostocaceae</taxon>
        <taxon>Nostoc</taxon>
    </lineage>
</organism>
<dbReference type="EMBL" id="JACJTE010000079">
    <property type="protein sequence ID" value="MBD2565336.1"/>
    <property type="molecule type" value="Genomic_DNA"/>
</dbReference>
<sequence>MYQVYEPNPEENSSSNRILQALKQARTQIEAAEQRKREPIAIIGIGCRFPGGVNDPQTFWHLLQNGVDAIDKIPLQRWNVEHYYHPDPNTPGKMYTRYGGFLDEVDRFDCQFFGISPREAENMDPQQRLLLEVSWEAIENAGIAPERLQGSKTGVFMGIGFEDYSRFHLNSGDSTWIDAYNSLGNTRSIAAGRLSYVLGLQGPSLFLDTSCSSSSLGVHLACQSLRSGESDLALAGGVSLILSPEPTIAFCKLKALATDGRCKTFDAAADGYTRGEGCGIVILKRLSDAVADGDQILALIKGSAVNHDGKSNGLTAPNGSAQESVIRQALENAKVEPSQIQYVEAHGTGTPLGDPIEVLALNKVLAQGRSEDEPLKIGSVKTNFGHLEPAAGIASLIKVVLSLQHQQIPPHLHFKNPNPYIPWAKLPIVVPTELTPWDSKTGKRLAGVSSFGMSGTNVHLILEEAPKQATQVKSWDSNKRPLHILSLSATTEQGLQDLAQSYKKFIESNSTAAIVDICFTANTGRSHFDYRLALVAESTEQLLMQLQAFTAKQDTLGLVKGQLTSKKRLKVAFLFTGQGSQYANMGRELYETQPTFRKALEQCDAILSLYLNNSLLNILYPEPGEISLIDETAYTQPAIFAIEYALAQLWKSWGIEPDAVMGHSIGEYVAATVAGVFSLENALMLIATRGRLMQALPSNGKMMAVLASENHVQKVIESSGEAVAIAAINGSQSIVISGDSQAIAAVCKTLQAQGVKTKPLQVSHAFHSPLMEPILREFESIASEIKYNKPCIPIISNVTGEVASNDITTPQYWVRHARQPVKFASGMNTLYQQGYKVFVEIGAKPILLGMGRQCLPEDTGIWLPSLNPRSQDWQQMLISLGQLYAQGVQVNWLEFDRDYRRQKLALPTYPFQRQRYWIGETKNGCHINQNNGQNNGNGKQLNTIANYIHQVDTQQIVKILEDTGKFLPEQLELLPQLLQTLVEEYQHHISATFVNDKIVNVSLEEQPHNFSIRQRLEITPLKERHAVLIDYIEKHLSKVLGFNSSHQLKSTQALNELGLDSLTAMELKNRFVKELEVDVAIERFIEGITIEQLADLLLMQFTFTTINASIFASDSSAEDMEEIVL</sequence>
<reference evidence="6 7" key="1">
    <citation type="journal article" date="2020" name="ISME J.">
        <title>Comparative genomics reveals insights into cyanobacterial evolution and habitat adaptation.</title>
        <authorList>
            <person name="Chen M.Y."/>
            <person name="Teng W.K."/>
            <person name="Zhao L."/>
            <person name="Hu C.X."/>
            <person name="Zhou Y.K."/>
            <person name="Han B.P."/>
            <person name="Song L.R."/>
            <person name="Shu W.S."/>
        </authorList>
    </citation>
    <scope>NUCLEOTIDE SEQUENCE [LARGE SCALE GENOMIC DNA]</scope>
    <source>
        <strain evidence="6 7">FACHB-391</strain>
    </source>
</reference>
<dbReference type="SMART" id="SM00825">
    <property type="entry name" value="PKS_KS"/>
    <property type="match status" value="1"/>
</dbReference>
<dbReference type="RefSeq" id="WP_190900619.1">
    <property type="nucleotide sequence ID" value="NZ_JACJTE010000079.1"/>
</dbReference>
<dbReference type="Pfam" id="PF00109">
    <property type="entry name" value="ketoacyl-synt"/>
    <property type="match status" value="1"/>
</dbReference>
<evidence type="ECO:0000259" key="4">
    <source>
        <dbReference type="PROSITE" id="PS50075"/>
    </source>
</evidence>
<dbReference type="Proteomes" id="UP000604661">
    <property type="component" value="Unassembled WGS sequence"/>
</dbReference>
<dbReference type="InterPro" id="IPR014043">
    <property type="entry name" value="Acyl_transferase_dom"/>
</dbReference>
<evidence type="ECO:0000256" key="3">
    <source>
        <dbReference type="ARBA" id="ARBA00022679"/>
    </source>
</evidence>
<keyword evidence="1" id="KW-0596">Phosphopantetheine</keyword>
<keyword evidence="6" id="KW-0012">Acyltransferase</keyword>
<evidence type="ECO:0000256" key="1">
    <source>
        <dbReference type="ARBA" id="ARBA00022450"/>
    </source>
</evidence>
<dbReference type="Gene3D" id="1.10.1200.10">
    <property type="entry name" value="ACP-like"/>
    <property type="match status" value="1"/>
</dbReference>
<dbReference type="Gene3D" id="3.40.366.10">
    <property type="entry name" value="Malonyl-Coenzyme A Acyl Carrier Protein, domain 2"/>
    <property type="match status" value="1"/>
</dbReference>
<dbReference type="SMART" id="SM00823">
    <property type="entry name" value="PKS_PP"/>
    <property type="match status" value="1"/>
</dbReference>
<dbReference type="SUPFAM" id="SSF55048">
    <property type="entry name" value="Probable ACP-binding domain of malonyl-CoA ACP transacylase"/>
    <property type="match status" value="1"/>
</dbReference>
<dbReference type="PROSITE" id="PS50075">
    <property type="entry name" value="CARRIER"/>
    <property type="match status" value="1"/>
</dbReference>
<dbReference type="Gene3D" id="3.30.70.3290">
    <property type="match status" value="1"/>
</dbReference>
<dbReference type="InterPro" id="IPR001227">
    <property type="entry name" value="Ac_transferase_dom_sf"/>
</dbReference>
<evidence type="ECO:0000313" key="6">
    <source>
        <dbReference type="EMBL" id="MBD2565336.1"/>
    </source>
</evidence>
<keyword evidence="3" id="KW-0808">Transferase</keyword>